<dbReference type="Pfam" id="PF01464">
    <property type="entry name" value="SLT"/>
    <property type="match status" value="1"/>
</dbReference>
<dbReference type="GO" id="GO:0004553">
    <property type="term" value="F:hydrolase activity, hydrolyzing O-glycosyl compounds"/>
    <property type="evidence" value="ECO:0007669"/>
    <property type="project" value="InterPro"/>
</dbReference>
<keyword evidence="4" id="KW-1185">Reference proteome</keyword>
<gene>
    <name evidence="3" type="ordered locus">PCC7424_2854</name>
</gene>
<protein>
    <submittedName>
        <fullName evidence="3">Lytic transglycosylase catalytic</fullName>
    </submittedName>
</protein>
<dbReference type="CDD" id="cd13401">
    <property type="entry name" value="Slt70-like"/>
    <property type="match status" value="1"/>
</dbReference>
<dbReference type="KEGG" id="cyc:PCC7424_2854"/>
<dbReference type="InterPro" id="IPR008258">
    <property type="entry name" value="Transglycosylase_SLT_dom_1"/>
</dbReference>
<dbReference type="InterPro" id="IPR019734">
    <property type="entry name" value="TPR_rpt"/>
</dbReference>
<reference evidence="4" key="1">
    <citation type="journal article" date="2011" name="MBio">
        <title>Novel metabolic attributes of the genus Cyanothece, comprising a group of unicellular nitrogen-fixing Cyanobacteria.</title>
        <authorList>
            <person name="Bandyopadhyay A."/>
            <person name="Elvitigala T."/>
            <person name="Welsh E."/>
            <person name="Stockel J."/>
            <person name="Liberton M."/>
            <person name="Min H."/>
            <person name="Sherman L.A."/>
            <person name="Pakrasi H.B."/>
        </authorList>
    </citation>
    <scope>NUCLEOTIDE SEQUENCE [LARGE SCALE GENOMIC DNA]</scope>
    <source>
        <strain evidence="4">PCC 7424</strain>
    </source>
</reference>
<name>B7K8R1_GLOC7</name>
<dbReference type="AlphaFoldDB" id="B7K8R1"/>
<evidence type="ECO:0000256" key="1">
    <source>
        <dbReference type="ARBA" id="ARBA00022729"/>
    </source>
</evidence>
<dbReference type="SUPFAM" id="SSF48435">
    <property type="entry name" value="Bacterial muramidases"/>
    <property type="match status" value="1"/>
</dbReference>
<keyword evidence="1" id="KW-0732">Signal</keyword>
<dbReference type="Gene3D" id="1.10.530.10">
    <property type="match status" value="1"/>
</dbReference>
<dbReference type="STRING" id="65393.PCC7424_2854"/>
<dbReference type="InterPro" id="IPR023346">
    <property type="entry name" value="Lysozyme-like_dom_sf"/>
</dbReference>
<dbReference type="Proteomes" id="UP000002384">
    <property type="component" value="Chromosome"/>
</dbReference>
<evidence type="ECO:0000259" key="2">
    <source>
        <dbReference type="Pfam" id="PF01464"/>
    </source>
</evidence>
<evidence type="ECO:0000313" key="4">
    <source>
        <dbReference type="Proteomes" id="UP000002384"/>
    </source>
</evidence>
<dbReference type="PANTHER" id="PTHR37423:SF5">
    <property type="entry name" value="SOLUBLE LYTIC MUREIN TRANSGLYCOSYLASE"/>
    <property type="match status" value="1"/>
</dbReference>
<dbReference type="OrthoDB" id="9815002at2"/>
<dbReference type="InterPro" id="IPR011990">
    <property type="entry name" value="TPR-like_helical_dom_sf"/>
</dbReference>
<dbReference type="SUPFAM" id="SSF53955">
    <property type="entry name" value="Lysozyme-like"/>
    <property type="match status" value="1"/>
</dbReference>
<dbReference type="PANTHER" id="PTHR37423">
    <property type="entry name" value="SOLUBLE LYTIC MUREIN TRANSGLYCOSYLASE-RELATED"/>
    <property type="match status" value="1"/>
</dbReference>
<dbReference type="Pfam" id="PF13174">
    <property type="entry name" value="TPR_6"/>
    <property type="match status" value="2"/>
</dbReference>
<dbReference type="GO" id="GO:0042597">
    <property type="term" value="C:periplasmic space"/>
    <property type="evidence" value="ECO:0007669"/>
    <property type="project" value="InterPro"/>
</dbReference>
<dbReference type="RefSeq" id="WP_015954859.1">
    <property type="nucleotide sequence ID" value="NC_011729.1"/>
</dbReference>
<evidence type="ECO:0000313" key="3">
    <source>
        <dbReference type="EMBL" id="ACK71259.1"/>
    </source>
</evidence>
<dbReference type="eggNOG" id="COG1729">
    <property type="taxonomic scope" value="Bacteria"/>
</dbReference>
<dbReference type="CAZy" id="GH23">
    <property type="family name" value="Glycoside Hydrolase Family 23"/>
</dbReference>
<accession>B7K8R1</accession>
<dbReference type="HOGENOM" id="CLU_013746_0_0_3"/>
<dbReference type="Gene3D" id="1.25.40.10">
    <property type="entry name" value="Tetratricopeptide repeat domain"/>
    <property type="match status" value="2"/>
</dbReference>
<proteinExistence type="predicted"/>
<feature type="domain" description="Transglycosylase SLT" evidence="2">
    <location>
        <begin position="569"/>
        <end position="676"/>
    </location>
</feature>
<dbReference type="InterPro" id="IPR008939">
    <property type="entry name" value="Lytic_TGlycosylase_superhlx_U"/>
</dbReference>
<organism evidence="3 4">
    <name type="scientific">Gloeothece citriformis (strain PCC 7424)</name>
    <name type="common">Cyanothece sp. (strain PCC 7424)</name>
    <dbReference type="NCBI Taxonomy" id="65393"/>
    <lineage>
        <taxon>Bacteria</taxon>
        <taxon>Bacillati</taxon>
        <taxon>Cyanobacteriota</taxon>
        <taxon>Cyanophyceae</taxon>
        <taxon>Oscillatoriophycideae</taxon>
        <taxon>Chroococcales</taxon>
        <taxon>Aphanothecaceae</taxon>
        <taxon>Gloeothece</taxon>
        <taxon>Gloeothece citriformis</taxon>
    </lineage>
</organism>
<dbReference type="EMBL" id="CP001291">
    <property type="protein sequence ID" value="ACK71259.1"/>
    <property type="molecule type" value="Genomic_DNA"/>
</dbReference>
<sequence>MLKKLTHKTSLLALGSGTVLVAVVGLVGLSPKIIERVENWRQTSQLAEQENLDYPSIVLKLVNLSPEDRKEQLEAIAASETPSLDRSRARYILASELIQNYEGGPALRLLEGLEEEYPTLAPYILLKQGRGYELTNENERAQEAWLKLIETYPQDPVVAEALYFLGKYDPQYWEQAIAQFPQHPRTWDIIQQRLKENPKQPQLMLLLVKHNIFAPEINEVRDRLVKDYSQQLTPEDWEAIGNGYWEIGQYENAAKAYYKAPRTPVNLYRYGRGLHINGKKAQAKQAYQQLLREFPDAPETGMGIMRLVSLSESREALGYLDYAINKFPQQAPDALLKKAEILDQLGSKTSASKARQQLLDQYGSSETAAEYRWKVAKSYGDKGEFVKAWEWAQPITIKASDTNVAPKAAYWIGKWAQKLNRPQDARDAFLHTLGRHPQSYYAWRAAVQLGWKVGDFNNVRYYAPTVMLPDSRPVLPSGSKAFKELYRLGLDDQAWTLFQAEVANPWQLSVDEQFALGLFKQKQQQYLEGINLVWNLKNRETPQEQAQWQLLRNKPEYWQALFPFPYNDLIETWSQQRTLNPLLVSSLIRQESRFEKEIRSPVGATGLMQVMPATGQWISDKANIPKYSLTDPNDNINMGTWYLDYTHKEYGNNSLLAVASYNAGPGNVSQWIKRFGLSDPDAFVEKIPFKETRGYVEAVFGNYWNYLRIYNPEVANKMSSLPQQ</sequence>
<dbReference type="eggNOG" id="COG0741">
    <property type="taxonomic scope" value="Bacteria"/>
</dbReference>